<proteinExistence type="predicted"/>
<name>A0ABU0D6S9_9BACI</name>
<dbReference type="Proteomes" id="UP001232343">
    <property type="component" value="Unassembled WGS sequence"/>
</dbReference>
<evidence type="ECO:0000313" key="2">
    <source>
        <dbReference type="Proteomes" id="UP001232343"/>
    </source>
</evidence>
<keyword evidence="2" id="KW-1185">Reference proteome</keyword>
<sequence>MLILSNIFSINSASIASDDSQREMELLYFPRFATHKNGHFTIVHLTHRDEWYIEYDIQIKGGA</sequence>
<gene>
    <name evidence="1" type="ORF">J2S14_002936</name>
</gene>
<reference evidence="1 2" key="1">
    <citation type="submission" date="2023-07" db="EMBL/GenBank/DDBJ databases">
        <title>Genomic Encyclopedia of Type Strains, Phase IV (KMG-IV): sequencing the most valuable type-strain genomes for metagenomic binning, comparative biology and taxonomic classification.</title>
        <authorList>
            <person name="Goeker M."/>
        </authorList>
    </citation>
    <scope>NUCLEOTIDE SEQUENCE [LARGE SCALE GENOMIC DNA]</scope>
    <source>
        <strain evidence="1 2">DSM 27848</strain>
    </source>
</reference>
<organism evidence="1 2">
    <name type="scientific">Lederbergia wuyishanensis</name>
    <dbReference type="NCBI Taxonomy" id="1347903"/>
    <lineage>
        <taxon>Bacteria</taxon>
        <taxon>Bacillati</taxon>
        <taxon>Bacillota</taxon>
        <taxon>Bacilli</taxon>
        <taxon>Bacillales</taxon>
        <taxon>Bacillaceae</taxon>
        <taxon>Lederbergia</taxon>
    </lineage>
</organism>
<comment type="caution">
    <text evidence="1">The sequence shown here is derived from an EMBL/GenBank/DDBJ whole genome shotgun (WGS) entry which is preliminary data.</text>
</comment>
<protein>
    <submittedName>
        <fullName evidence="1">Uncharacterized protein</fullName>
    </submittedName>
</protein>
<accession>A0ABU0D6S9</accession>
<dbReference type="EMBL" id="JAUSUO010000008">
    <property type="protein sequence ID" value="MDQ0344095.1"/>
    <property type="molecule type" value="Genomic_DNA"/>
</dbReference>
<evidence type="ECO:0000313" key="1">
    <source>
        <dbReference type="EMBL" id="MDQ0344095.1"/>
    </source>
</evidence>